<sequence length="873" mass="98774">MPIANSRLERLQIRKLLQCVNNKDVDQIKKLTEHGVPNLINYNDPDNGATAVISAVKSDDIYTIEFLLLNGACIDIVDFDGKTALMTAAELGNVNILQKLLDKGANRNAIDFNERTALFYCISPTDEHLKCLGLLLDKSMLINKQDLDGQTALHIACKRSIENEKFILELLNHGANPNIYSKNGKTSFLEACGTGSSTSVTAALRAGADLNSCDKEKQSSAHEAAKNGHLKVLFVLSAFGFDFNVLDNDGNNPLHMAAKVNEMCCKFLGQRGCDAKVKNTNGKLPRNIAIDEGKKLCAKELRKLERVTSKTLKNAEFWAIRLYDWSIVFANDLRERFIEISQRLSSALEEQKEENSSVSRELDSRNDFQVSEQSLITAVHASDQQESDKLSTKTSSGKKRKRSKKRSTSRSRSRKASNTRIPMEDFTSVISSLDGPINEIISKKLLTLHEKNADGCIDWEEFLTGKKYLNKNYLVSAFEKKKGKKKKRKGGKGSKRRKIPMNICTLPSEAIYRRADGGPSIMYIPKEIHPIDLNRFDADHPPMHPLQDDSVWYIDTPRRQYISFHSAALHNDMDSIRLALSEGYNIDTRDKFYKTPLMIAAHHGNLDTAIELIKLGANVNARDNFRWTPLHHAAHSGMIDMVELLLNNGALIEAKALNGATPLFRAIECSRLNVVDYFLSKGSKLFVETRKGENPYVVALNWSDPRVIEHVHDKWELAQEAADKQKKQGSAKRKRPTTAGSTSSSKRSVSPTRKFTPPNNLPGLYPNLMQKHFDLSYLIKHTYSLEKTINRQDIRICPRYPWLPKLNREERLAKLAEARERYGWDYGLPNVPSHLFDKHLMNRFQEIEVNSGEHRLILLNLYYLNEVEGNRII</sequence>
<dbReference type="Gene3D" id="1.25.40.20">
    <property type="entry name" value="Ankyrin repeat-containing domain"/>
    <property type="match status" value="3"/>
</dbReference>
<dbReference type="InterPro" id="IPR002110">
    <property type="entry name" value="Ankyrin_rpt"/>
</dbReference>
<evidence type="ECO:0000313" key="3">
    <source>
        <dbReference type="EMBL" id="KAH9585627.1"/>
    </source>
</evidence>
<dbReference type="PANTHER" id="PTHR24127:SF1">
    <property type="entry name" value="ANKYRIN REPEAT AND EF-HAND DOMAIN-CONTAINING PROTEIN 1"/>
    <property type="match status" value="1"/>
</dbReference>
<feature type="region of interest" description="Disordered" evidence="2">
    <location>
        <begin position="720"/>
        <end position="763"/>
    </location>
</feature>
<accession>A0A6A5DPD6</accession>
<dbReference type="CTD" id="24594289"/>
<reference evidence="3" key="2">
    <citation type="journal article" date="2019" name="Gigascience">
        <title>High-quality Schistosoma haematobium genome achieved by single-molecule and long-range sequencing.</title>
        <authorList>
            <person name="Stroehlein A.J."/>
            <person name="Korhonen P.K."/>
            <person name="Chong T.M."/>
            <person name="Lim Y.L."/>
            <person name="Chan K.G."/>
            <person name="Webster B."/>
            <person name="Rollinson D."/>
            <person name="Brindley P.J."/>
            <person name="Gasser R.B."/>
            <person name="Young N.D."/>
        </authorList>
    </citation>
    <scope>NUCLEOTIDE SEQUENCE</scope>
</reference>
<dbReference type="InterPro" id="IPR036770">
    <property type="entry name" value="Ankyrin_rpt-contain_sf"/>
</dbReference>
<dbReference type="EMBL" id="AMPZ03000004">
    <property type="protein sequence ID" value="KAH9585627.1"/>
    <property type="molecule type" value="Genomic_DNA"/>
</dbReference>
<dbReference type="Proteomes" id="UP000471633">
    <property type="component" value="Unassembled WGS sequence"/>
</dbReference>
<comment type="caution">
    <text evidence="3">The sequence shown here is derived from an EMBL/GenBank/DDBJ whole genome shotgun (WGS) entry which is preliminary data.</text>
</comment>
<keyword evidence="1" id="KW-0175">Coiled coil</keyword>
<feature type="compositionally biased region" description="Basic residues" evidence="2">
    <location>
        <begin position="396"/>
        <end position="417"/>
    </location>
</feature>
<dbReference type="Pfam" id="PF13637">
    <property type="entry name" value="Ank_4"/>
    <property type="match status" value="1"/>
</dbReference>
<dbReference type="PANTHER" id="PTHR24127">
    <property type="entry name" value="ANKYRIN REPEAT AND EF-HAND DOMAIN-CONTAINING PROTEIN 1"/>
    <property type="match status" value="1"/>
</dbReference>
<evidence type="ECO:0000256" key="1">
    <source>
        <dbReference type="SAM" id="Coils"/>
    </source>
</evidence>
<feature type="region of interest" description="Disordered" evidence="2">
    <location>
        <begin position="381"/>
        <end position="421"/>
    </location>
</feature>
<reference evidence="3" key="3">
    <citation type="submission" date="2021-06" db="EMBL/GenBank/DDBJ databases">
        <title>Chromosome-level genome assembly for S. haematobium.</title>
        <authorList>
            <person name="Stroehlein A.J."/>
        </authorList>
    </citation>
    <scope>NUCLEOTIDE SEQUENCE</scope>
</reference>
<dbReference type="GeneID" id="24594289"/>
<evidence type="ECO:0000313" key="4">
    <source>
        <dbReference type="Proteomes" id="UP000471633"/>
    </source>
</evidence>
<evidence type="ECO:0000256" key="2">
    <source>
        <dbReference type="SAM" id="MobiDB-lite"/>
    </source>
</evidence>
<dbReference type="PROSITE" id="PS50088">
    <property type="entry name" value="ANK_REPEAT"/>
    <property type="match status" value="7"/>
</dbReference>
<dbReference type="RefSeq" id="XP_012798316.2">
    <property type="nucleotide sequence ID" value="XM_012942862.3"/>
</dbReference>
<name>A0A6A5DPD6_SCHHA</name>
<protein>
    <submittedName>
        <fullName evidence="3">Ankyrin repeat and EF-hand domain-containing protein 1, variant 2</fullName>
    </submittedName>
</protein>
<reference evidence="3" key="4">
    <citation type="journal article" date="2022" name="PLoS Pathog.">
        <title>Chromosome-level genome of Schistosoma haematobium underpins genome-wide explorations of molecular variation.</title>
        <authorList>
            <person name="Stroehlein A.J."/>
            <person name="Korhonen P.K."/>
            <person name="Lee V.V."/>
            <person name="Ralph S.A."/>
            <person name="Mentink-Kane M."/>
            <person name="You H."/>
            <person name="McManus D.P."/>
            <person name="Tchuente L.T."/>
            <person name="Stothard J.R."/>
            <person name="Kaur P."/>
            <person name="Dudchenko O."/>
            <person name="Aiden E.L."/>
            <person name="Yang B."/>
            <person name="Yang H."/>
            <person name="Emery A.M."/>
            <person name="Webster B.L."/>
            <person name="Brindley P.J."/>
            <person name="Rollinson D."/>
            <person name="Chang B.C.H."/>
            <person name="Gasser R.B."/>
            <person name="Young N.D."/>
        </authorList>
    </citation>
    <scope>NUCLEOTIDE SEQUENCE</scope>
</reference>
<gene>
    <name evidence="3" type="primary">ANKEF1_1</name>
    <name evidence="3" type="ORF">MS3_00006817</name>
</gene>
<dbReference type="InterPro" id="IPR052801">
    <property type="entry name" value="Ankyrin-EF-hand"/>
</dbReference>
<dbReference type="SMART" id="SM00248">
    <property type="entry name" value="ANK"/>
    <property type="match status" value="11"/>
</dbReference>
<feature type="coiled-coil region" evidence="1">
    <location>
        <begin position="330"/>
        <end position="361"/>
    </location>
</feature>
<dbReference type="Pfam" id="PF12796">
    <property type="entry name" value="Ank_2"/>
    <property type="match status" value="3"/>
</dbReference>
<dbReference type="InterPro" id="IPR011992">
    <property type="entry name" value="EF-hand-dom_pair"/>
</dbReference>
<organism evidence="3 4">
    <name type="scientific">Schistosoma haematobium</name>
    <name type="common">Blood fluke</name>
    <dbReference type="NCBI Taxonomy" id="6185"/>
    <lineage>
        <taxon>Eukaryota</taxon>
        <taxon>Metazoa</taxon>
        <taxon>Spiralia</taxon>
        <taxon>Lophotrochozoa</taxon>
        <taxon>Platyhelminthes</taxon>
        <taxon>Trematoda</taxon>
        <taxon>Digenea</taxon>
        <taxon>Strigeidida</taxon>
        <taxon>Schistosomatoidea</taxon>
        <taxon>Schistosomatidae</taxon>
        <taxon>Schistosoma</taxon>
    </lineage>
</organism>
<keyword evidence="4" id="KW-1185">Reference proteome</keyword>
<dbReference type="AlphaFoldDB" id="A0A6A5DPD6"/>
<feature type="compositionally biased region" description="Basic residues" evidence="2">
    <location>
        <begin position="727"/>
        <end position="736"/>
    </location>
</feature>
<dbReference type="SUPFAM" id="SSF47473">
    <property type="entry name" value="EF-hand"/>
    <property type="match status" value="1"/>
</dbReference>
<dbReference type="KEGG" id="shx:MS3_00006817"/>
<dbReference type="SUPFAM" id="SSF48403">
    <property type="entry name" value="Ankyrin repeat"/>
    <property type="match status" value="2"/>
</dbReference>
<reference evidence="3" key="1">
    <citation type="journal article" date="2012" name="Nat. Genet.">
        <title>Whole-genome sequence of Schistosoma haematobium.</title>
        <authorList>
            <person name="Young N.D."/>
            <person name="Jex A.R."/>
            <person name="Li B."/>
            <person name="Liu S."/>
            <person name="Yang L."/>
            <person name="Xiong Z."/>
            <person name="Li Y."/>
            <person name="Cantacessi C."/>
            <person name="Hall R.S."/>
            <person name="Xu X."/>
            <person name="Chen F."/>
            <person name="Wu X."/>
            <person name="Zerlotini A."/>
            <person name="Oliveira G."/>
            <person name="Hofmann A."/>
            <person name="Zhang G."/>
            <person name="Fang X."/>
            <person name="Kang Y."/>
            <person name="Campbell B.E."/>
            <person name="Loukas A."/>
            <person name="Ranganathan S."/>
            <person name="Rollinson D."/>
            <person name="Rinaldi G."/>
            <person name="Brindley P.J."/>
            <person name="Yang H."/>
            <person name="Wang J."/>
            <person name="Wang J."/>
            <person name="Gasser R.B."/>
        </authorList>
    </citation>
    <scope>NUCLEOTIDE SEQUENCE</scope>
</reference>
<proteinExistence type="predicted"/>
<feature type="compositionally biased region" description="Low complexity" evidence="2">
    <location>
        <begin position="737"/>
        <end position="763"/>
    </location>
</feature>
<dbReference type="PROSITE" id="PS50297">
    <property type="entry name" value="ANK_REP_REGION"/>
    <property type="match status" value="4"/>
</dbReference>